<feature type="compositionally biased region" description="Basic residues" evidence="1">
    <location>
        <begin position="856"/>
        <end position="874"/>
    </location>
</feature>
<accession>A0A2P6N3E3</accession>
<protein>
    <submittedName>
        <fullName evidence="2">Uncharacterized protein</fullName>
    </submittedName>
</protein>
<evidence type="ECO:0000313" key="3">
    <source>
        <dbReference type="Proteomes" id="UP000241769"/>
    </source>
</evidence>
<feature type="compositionally biased region" description="Acidic residues" evidence="1">
    <location>
        <begin position="819"/>
        <end position="851"/>
    </location>
</feature>
<dbReference type="AlphaFoldDB" id="A0A2P6N3E3"/>
<evidence type="ECO:0000313" key="2">
    <source>
        <dbReference type="EMBL" id="PRP78476.1"/>
    </source>
</evidence>
<dbReference type="Proteomes" id="UP000241769">
    <property type="component" value="Unassembled WGS sequence"/>
</dbReference>
<comment type="caution">
    <text evidence="2">The sequence shown here is derived from an EMBL/GenBank/DDBJ whole genome shotgun (WGS) entry which is preliminary data.</text>
</comment>
<sequence length="874" mass="100806">MKKRISNRTHLSGRNDDGTGGQGDSVGRVILSSWTCEGQMLYIQGRTYHTNAMWTKETFNGSFTPREFNTVNLSVSQWYKEHHPHNSQVKGDIPPRFGHMNRDATPYNEQTLLRCATQHGAVILPSSQVRNQVPRIKSNTKKHHNRNHMQQNPKGPKITKETYRQVLKEGFNRAPPSKDSSVAMLFEEGNMLPGLEVKEFGLIGLPLHPLLTTALKSTATKVNDHVYQWKAGSERNEITKAFGRAMLREDVELTLHGLTLEEVSESAHTWPKNDLHDKDFFGYLIVTLPTHHEGGAIKISTNREGRTYKTSPLSHHRYQILSFFRQCKYTSSPLTTGQRIQLIFKISALEGKSPPVLFTGKEEYVRRMVKAMRVWKKDPDRTEALCYACDRYHTGSQDPKERTRRRIAEILREELRLGFYHGSVSPEPVITFDGLGNACYQDQLLVQFGTSSDYLQSLMSRVNHTIKKEGKNDMGILQSVPNDIVEYILSSYTSARDMVQLDQVSSGMSARVNHSVRTIMNRFVQEAIRMGRHDILTDWRGLVNHHEQLKKDTPHEAIIRIMPDLVTADNFLMTDLVTLSTIVGRLMDQVRRSYVSQGIKLDSNTPYCAFIDSWITAVLNDKLSQAIPLLKHLFFAERYADMERIVEANYLHFDNSVDHYQKMSPLMTYMLDFQTGEEKRDLNRIKIFVDLARDLMDSIVELMKVPKPVHDWTMPVREAQARHCTRCIEVGRFLRHPNEKTLVVRYPKPQRLHVVLHLVVDLGLRVGVSEERGKTTLYKIMNARIETESIEWVEKKRKAKKMFAALKAITKCETKNLPEEEEGEEEDQEEKEGEEQEGEEQEGEEEEEEEREEKPKKRAMRGRKGPARKKQRRK</sequence>
<name>A0A2P6N3E3_9EUKA</name>
<feature type="region of interest" description="Disordered" evidence="1">
    <location>
        <begin position="1"/>
        <end position="24"/>
    </location>
</feature>
<gene>
    <name evidence="2" type="ORF">PROFUN_13653</name>
</gene>
<dbReference type="InParanoid" id="A0A2P6N3E3"/>
<feature type="region of interest" description="Disordered" evidence="1">
    <location>
        <begin position="814"/>
        <end position="874"/>
    </location>
</feature>
<organism evidence="2 3">
    <name type="scientific">Planoprotostelium fungivorum</name>
    <dbReference type="NCBI Taxonomy" id="1890364"/>
    <lineage>
        <taxon>Eukaryota</taxon>
        <taxon>Amoebozoa</taxon>
        <taxon>Evosea</taxon>
        <taxon>Variosea</taxon>
        <taxon>Cavosteliida</taxon>
        <taxon>Cavosteliaceae</taxon>
        <taxon>Planoprotostelium</taxon>
    </lineage>
</organism>
<proteinExistence type="predicted"/>
<dbReference type="EMBL" id="MDYQ01000221">
    <property type="protein sequence ID" value="PRP78476.1"/>
    <property type="molecule type" value="Genomic_DNA"/>
</dbReference>
<evidence type="ECO:0000256" key="1">
    <source>
        <dbReference type="SAM" id="MobiDB-lite"/>
    </source>
</evidence>
<dbReference type="OrthoDB" id="27483at2759"/>
<reference evidence="2 3" key="1">
    <citation type="journal article" date="2018" name="Genome Biol. Evol.">
        <title>Multiple Roots of Fruiting Body Formation in Amoebozoa.</title>
        <authorList>
            <person name="Hillmann F."/>
            <person name="Forbes G."/>
            <person name="Novohradska S."/>
            <person name="Ferling I."/>
            <person name="Riege K."/>
            <person name="Groth M."/>
            <person name="Westermann M."/>
            <person name="Marz M."/>
            <person name="Spaller T."/>
            <person name="Winckler T."/>
            <person name="Schaap P."/>
            <person name="Glockner G."/>
        </authorList>
    </citation>
    <scope>NUCLEOTIDE SEQUENCE [LARGE SCALE GENOMIC DNA]</scope>
    <source>
        <strain evidence="2 3">Jena</strain>
    </source>
</reference>
<keyword evidence="3" id="KW-1185">Reference proteome</keyword>